<organism evidence="2 3">
    <name type="scientific">Toxocara canis</name>
    <name type="common">Canine roundworm</name>
    <dbReference type="NCBI Taxonomy" id="6265"/>
    <lineage>
        <taxon>Eukaryota</taxon>
        <taxon>Metazoa</taxon>
        <taxon>Ecdysozoa</taxon>
        <taxon>Nematoda</taxon>
        <taxon>Chromadorea</taxon>
        <taxon>Rhabditida</taxon>
        <taxon>Spirurina</taxon>
        <taxon>Ascaridomorpha</taxon>
        <taxon>Ascaridoidea</taxon>
        <taxon>Toxocaridae</taxon>
        <taxon>Toxocara</taxon>
    </lineage>
</organism>
<accession>A0A183V1L3</accession>
<dbReference type="EMBL" id="UYWY01022358">
    <property type="protein sequence ID" value="VDM45954.1"/>
    <property type="molecule type" value="Genomic_DNA"/>
</dbReference>
<protein>
    <submittedName>
        <fullName evidence="1 3">Uncharacterized protein</fullName>
    </submittedName>
</protein>
<keyword evidence="2" id="KW-1185">Reference proteome</keyword>
<dbReference type="Proteomes" id="UP000050794">
    <property type="component" value="Unassembled WGS sequence"/>
</dbReference>
<evidence type="ECO:0000313" key="1">
    <source>
        <dbReference type="EMBL" id="VDM45954.1"/>
    </source>
</evidence>
<sequence>MGFSSVTPYGCCFAHPSRVQAAHAFVSDLPQPKKCERNAEKLDAQRSEMLNVLWAETMAQSEHEWAQTANHKLEMYERALLASCSAPTVRTSTYSSAFMHSFSLITTIAMGYVVWERASGEAMLKTCSLIRSCKKRPVSPIYSALHALH</sequence>
<proteinExistence type="predicted"/>
<dbReference type="WBParaSite" id="TCNE_0001463301-mRNA-1">
    <property type="protein sequence ID" value="TCNE_0001463301-mRNA-1"/>
    <property type="gene ID" value="TCNE_0001463301"/>
</dbReference>
<evidence type="ECO:0000313" key="2">
    <source>
        <dbReference type="Proteomes" id="UP000050794"/>
    </source>
</evidence>
<gene>
    <name evidence="1" type="ORF">TCNE_LOCUS14633</name>
</gene>
<dbReference type="AlphaFoldDB" id="A0A183V1L3"/>
<name>A0A183V1L3_TOXCA</name>
<reference evidence="3" key="1">
    <citation type="submission" date="2016-06" db="UniProtKB">
        <authorList>
            <consortium name="WormBaseParasite"/>
        </authorList>
    </citation>
    <scope>IDENTIFICATION</scope>
</reference>
<reference evidence="1 2" key="2">
    <citation type="submission" date="2018-11" db="EMBL/GenBank/DDBJ databases">
        <authorList>
            <consortium name="Pathogen Informatics"/>
        </authorList>
    </citation>
    <scope>NUCLEOTIDE SEQUENCE [LARGE SCALE GENOMIC DNA]</scope>
</reference>
<dbReference type="Gene3D" id="1.10.287.70">
    <property type="match status" value="1"/>
</dbReference>
<evidence type="ECO:0000313" key="3">
    <source>
        <dbReference type="WBParaSite" id="TCNE_0001463301-mRNA-1"/>
    </source>
</evidence>